<dbReference type="Proteomes" id="UP000251241">
    <property type="component" value="Unassembled WGS sequence"/>
</dbReference>
<protein>
    <submittedName>
        <fullName evidence="1">Uncharacterized protein</fullName>
    </submittedName>
</protein>
<dbReference type="AlphaFoldDB" id="A0A2X2JJ25"/>
<organism evidence="1 2">
    <name type="scientific">Sphingobacterium multivorum</name>
    <dbReference type="NCBI Taxonomy" id="28454"/>
    <lineage>
        <taxon>Bacteria</taxon>
        <taxon>Pseudomonadati</taxon>
        <taxon>Bacteroidota</taxon>
        <taxon>Sphingobacteriia</taxon>
        <taxon>Sphingobacteriales</taxon>
        <taxon>Sphingobacteriaceae</taxon>
        <taxon>Sphingobacterium</taxon>
    </lineage>
</organism>
<name>A0A2X2JJ25_SPHMU</name>
<evidence type="ECO:0000313" key="2">
    <source>
        <dbReference type="Proteomes" id="UP000251241"/>
    </source>
</evidence>
<proteinExistence type="predicted"/>
<evidence type="ECO:0000313" key="1">
    <source>
        <dbReference type="EMBL" id="SPZ87365.1"/>
    </source>
</evidence>
<sequence length="120" mass="13401">MDDPKAEQSIKKYINGNLDRIAERNGGINGFYGVFDLHLAKNLKVYKKHGIEASIDIFNVANLLKKTWGVGHNLGKQNLYAIKSFDATSQQYIYNMSSGVGVSNLNGNPYQVQLGLRYAF</sequence>
<reference evidence="1 2" key="1">
    <citation type="submission" date="2018-06" db="EMBL/GenBank/DDBJ databases">
        <authorList>
            <consortium name="Pathogen Informatics"/>
            <person name="Doyle S."/>
        </authorList>
    </citation>
    <scope>NUCLEOTIDE SEQUENCE [LARGE SCALE GENOMIC DNA]</scope>
    <source>
        <strain evidence="1 2">NCTC11343</strain>
    </source>
</reference>
<gene>
    <name evidence="1" type="ORF">NCTC11343_02866</name>
</gene>
<dbReference type="EMBL" id="UAUU01000009">
    <property type="protein sequence ID" value="SPZ87365.1"/>
    <property type="molecule type" value="Genomic_DNA"/>
</dbReference>
<accession>A0A2X2JJ25</accession>
<dbReference type="RefSeq" id="WP_218565386.1">
    <property type="nucleotide sequence ID" value="NZ_UAUU01000009.1"/>
</dbReference>